<dbReference type="VEuPathDB" id="FungiDB:CJI96_0002978"/>
<evidence type="ECO:0000313" key="8">
    <source>
        <dbReference type="Proteomes" id="UP000037122"/>
    </source>
</evidence>
<keyword evidence="4" id="KW-0539">Nucleus</keyword>
<evidence type="ECO:0000313" key="7">
    <source>
        <dbReference type="EMBL" id="KNE02391.1"/>
    </source>
</evidence>
<evidence type="ECO:0000256" key="1">
    <source>
        <dbReference type="ARBA" id="ARBA00004123"/>
    </source>
</evidence>
<dbReference type="GO" id="GO:0006281">
    <property type="term" value="P:DNA repair"/>
    <property type="evidence" value="ECO:0007669"/>
    <property type="project" value="TreeGrafter"/>
</dbReference>
<evidence type="ECO:0000256" key="4">
    <source>
        <dbReference type="ARBA" id="ARBA00023242"/>
    </source>
</evidence>
<feature type="compositionally biased region" description="Basic residues" evidence="6">
    <location>
        <begin position="1233"/>
        <end position="1250"/>
    </location>
</feature>
<dbReference type="VEuPathDB" id="FungiDB:CJI97_001476"/>
<dbReference type="SUPFAM" id="SSF48371">
    <property type="entry name" value="ARM repeat"/>
    <property type="match status" value="1"/>
</dbReference>
<dbReference type="GO" id="GO:0005634">
    <property type="term" value="C:nucleus"/>
    <property type="evidence" value="ECO:0007669"/>
    <property type="project" value="UniProtKB-SubCell"/>
</dbReference>
<evidence type="ECO:0000256" key="3">
    <source>
        <dbReference type="ARBA" id="ARBA00022776"/>
    </source>
</evidence>
<evidence type="ECO:0000256" key="6">
    <source>
        <dbReference type="SAM" id="MobiDB-lite"/>
    </source>
</evidence>
<gene>
    <name evidence="7" type="ORF">QG37_00649</name>
</gene>
<dbReference type="PANTHER" id="PTHR12663">
    <property type="entry name" value="ANDROGEN INDUCED INHIBITOR OF PROLIFERATION AS3 / PDS5-RELATED"/>
    <property type="match status" value="1"/>
</dbReference>
<dbReference type="Pfam" id="PF20168">
    <property type="entry name" value="PDS5"/>
    <property type="match status" value="1"/>
</dbReference>
<feature type="region of interest" description="Disordered" evidence="6">
    <location>
        <begin position="1220"/>
        <end position="1299"/>
    </location>
</feature>
<dbReference type="InterPro" id="IPR011989">
    <property type="entry name" value="ARM-like"/>
</dbReference>
<keyword evidence="3" id="KW-0498">Mitosis</keyword>
<accession>A0A0L0P8P1</accession>
<comment type="subcellular location">
    <subcellularLocation>
        <location evidence="1">Nucleus</location>
    </subcellularLocation>
</comment>
<dbReference type="GO" id="GO:0007064">
    <property type="term" value="P:mitotic sister chromatid cohesion"/>
    <property type="evidence" value="ECO:0007669"/>
    <property type="project" value="InterPro"/>
</dbReference>
<name>A0A0L0P8P1_CANAR</name>
<keyword evidence="2" id="KW-0132">Cell division</keyword>
<protein>
    <recommendedName>
        <fullName evidence="9">Sister chromatid cohesion protein PDS5</fullName>
    </recommendedName>
</protein>
<dbReference type="VEuPathDB" id="FungiDB:CJJ07_003559"/>
<dbReference type="InterPro" id="IPR039776">
    <property type="entry name" value="Pds5"/>
</dbReference>
<dbReference type="Gene3D" id="1.25.10.10">
    <property type="entry name" value="Leucine-rich Repeat Variant"/>
    <property type="match status" value="1"/>
</dbReference>
<proteinExistence type="predicted"/>
<dbReference type="VEuPathDB" id="FungiDB:CJJ09_003387"/>
<feature type="compositionally biased region" description="Basic residues" evidence="6">
    <location>
        <begin position="1263"/>
        <end position="1274"/>
    </location>
</feature>
<evidence type="ECO:0000256" key="2">
    <source>
        <dbReference type="ARBA" id="ARBA00022618"/>
    </source>
</evidence>
<feature type="compositionally biased region" description="Acidic residues" evidence="6">
    <location>
        <begin position="1280"/>
        <end position="1289"/>
    </location>
</feature>
<reference evidence="8" key="1">
    <citation type="journal article" date="2015" name="BMC Genomics">
        <title>Draft genome of a commonly misdiagnosed multidrug resistant pathogen Candida auris.</title>
        <authorList>
            <person name="Chatterjee S."/>
            <person name="Alampalli S.V."/>
            <person name="Nageshan R.K."/>
            <person name="Chettiar S.T."/>
            <person name="Joshi S."/>
            <person name="Tatu U.S."/>
        </authorList>
    </citation>
    <scope>NUCLEOTIDE SEQUENCE [LARGE SCALE GENOMIC DNA]</scope>
    <source>
        <strain evidence="8">6684</strain>
    </source>
</reference>
<feature type="region of interest" description="Disordered" evidence="6">
    <location>
        <begin position="567"/>
        <end position="586"/>
    </location>
</feature>
<dbReference type="Proteomes" id="UP000037122">
    <property type="component" value="Unassembled WGS sequence"/>
</dbReference>
<dbReference type="GO" id="GO:0051301">
    <property type="term" value="P:cell division"/>
    <property type="evidence" value="ECO:0007669"/>
    <property type="project" value="UniProtKB-KW"/>
</dbReference>
<dbReference type="VEuPathDB" id="FungiDB:B9J08_001130"/>
<organism evidence="7 8">
    <name type="scientific">Candidozyma auris</name>
    <name type="common">Yeast</name>
    <name type="synonym">Candida auris</name>
    <dbReference type="NCBI Taxonomy" id="498019"/>
    <lineage>
        <taxon>Eukaryota</taxon>
        <taxon>Fungi</taxon>
        <taxon>Dikarya</taxon>
        <taxon>Ascomycota</taxon>
        <taxon>Saccharomycotina</taxon>
        <taxon>Pichiomycetes</taxon>
        <taxon>Metschnikowiaceae</taxon>
        <taxon>Candidozyma</taxon>
    </lineage>
</organism>
<evidence type="ECO:0000256" key="5">
    <source>
        <dbReference type="ARBA" id="ARBA00023306"/>
    </source>
</evidence>
<dbReference type="PANTHER" id="PTHR12663:SF0">
    <property type="entry name" value="PRECOCIOUS DISSOCIATION OF SISTERS 5, ISOFORM A"/>
    <property type="match status" value="1"/>
</dbReference>
<dbReference type="GO" id="GO:0000785">
    <property type="term" value="C:chromatin"/>
    <property type="evidence" value="ECO:0007669"/>
    <property type="project" value="TreeGrafter"/>
</dbReference>
<dbReference type="EMBL" id="LGST01000004">
    <property type="protein sequence ID" value="KNE02391.1"/>
    <property type="molecule type" value="Genomic_DNA"/>
</dbReference>
<dbReference type="CDD" id="cd19953">
    <property type="entry name" value="PDS5"/>
    <property type="match status" value="1"/>
</dbReference>
<evidence type="ECO:0008006" key="9">
    <source>
        <dbReference type="Google" id="ProtNLM"/>
    </source>
</evidence>
<comment type="caution">
    <text evidence="7">The sequence shown here is derived from an EMBL/GenBank/DDBJ whole genome shotgun (WGS) entry which is preliminary data.</text>
</comment>
<sequence length="1299" mass="146765">MVTRNLKRASSDPLLKPIVSTVSNPIPTKELVNRLAALAEHLSCLDQGSVDPKKYASVARDLANTKLLNHQNEAIKAHTCCCISDILRIYAPEAPYSEEELSKIFRAFFDQLGNARDINDSYHARHSYLLTRLVEVRSIILVVDLPEAGDLITLLFERMYDLAAKGFPHKLELLAADMLAAVISEAESIPKKVVSTIFKSLTFTGTSLTGESSNISHPGYTFSKAICEANIDKMSRQVAQLFSEMLDESAKSSGGSTSFTNASFKTLETIHTWSIQIWRHVPEMLGSIIGLIGDELTSDSEKVRVMATKTIGQILATSQEDTTHVSIDSNVVHFVSTHKDAWLGWLKKASDVSPSVRLTWISLIPGILNSPSITSEMSNELRIHIKKSLVDSSEKVRSAACTAIELLPFLTFTSKLLDEEVLRTLFSLCRERDENSRNKVIRALCYVYDNYIHMKQENEVADFGNLQLSESRKVEEMILREFPNQFLQLNYINLPSITTTVDVELFENALPFQNDASKRVLRVCQFYSVLDQKSKEAFTAIILRQQRYAHALSKFVELSQQYHSSGFDEGDKENIDSAKGNKPSKDDSLKKVEIIISWFASHIPQNFNAHACLETLFMLNNGRHATLLKNCISPRLDYKTVKNSIKEFILNLSNQKSFKTKSVKSSVTSAEMISTIKILLYRASPIFFNRTNIAELISIAKNSDNDFSEISNELLETFAQVNPQAFDDHIEIMADMLMNDDFYHPKNGVETLLRSMYYSIKKSPSLFPDSLIFTDRLLRLAKEGSPVQAKYAVKLLGCHHHKESFLADIVSSSVPLDPEDRGLLTKLSSIAEVCLIHPILVEQHVSKINSLITEQILKKNRHKENSSLKVLWIEKKELEINHRAYQQLLEKLLAIRYIVNRIRSLCLSEDIASDPGLIKQFEKPIKLLALIVARGGEIVKQTSDLIPTPVLYQQHLRLAAGLAILKLGQVSILHPLLNHDIMGKIGRLMYDQSKVVRETFMKKLQSYLSRAKIPEKFAYLVFFMGHEPDSSLQQSASTWIKSTYQRLEGKKDMTFERALARLIHGIAHNERFLDHISTEDETADFTGILRGLEFALKFIMMYLTAISKDENISFLYYIASRVKQYRDATISSSSYEDANTPLEAVNLYRVAELCQLLIKEHADQMKYTLQTWPGKLKLPTDIFSPMENFEEALKIIGRQYISDDIQLELRRALKKTSARLGIPPSSASLPTPTRKRKATVKAKKSKSKVRIVKEANGNLTSKKQLRRSSRARKAVRYDFSDDSGDDGGDSYELLSAGEE</sequence>
<keyword evidence="5" id="KW-0131">Cell cycle</keyword>
<dbReference type="InterPro" id="IPR016024">
    <property type="entry name" value="ARM-type_fold"/>
</dbReference>
<dbReference type="VEuPathDB" id="FungiDB:QG37_00649"/>